<dbReference type="InterPro" id="IPR007085">
    <property type="entry name" value="DNA/pantothenate-metab_flavo_C"/>
</dbReference>
<feature type="compositionally biased region" description="Basic and acidic residues" evidence="5">
    <location>
        <begin position="426"/>
        <end position="442"/>
    </location>
</feature>
<comment type="caution">
    <text evidence="8">The sequence shown here is derived from an EMBL/GenBank/DDBJ whole genome shotgun (WGS) entry which is preliminary data.</text>
</comment>
<dbReference type="Gene3D" id="3.40.50.10300">
    <property type="entry name" value="CoaB-like"/>
    <property type="match status" value="1"/>
</dbReference>
<sequence>MPHTYQSVAKKVQEFLVANHDRPIAFITSGGTKVNLEKNCVRFIDNFSMGTRGATSAEYFLKAGYAVIFLHREESLKPFSRLFPRIFDSLKIENDKVVCDLPRIKEAVEQTALYKDRLIYVPFSTLESYFFYLEEISRLLAPLKSRALFYLAAAVSDFYVEEEKLPTHKIQSSGGELNLRLSLAPKAIDQIVNKLVPDAFVVSFKLETDESLLITKSRAALEKYKHELVIGNILQTRKMHVVIVDAKNTENIDLTQEQLKDGVEIEQEIIANLQRRHNEFMSKRKENMDKYVISEEEEVLDAEPPFEDSLKGGIKIMEMRKNTKFGHIIDYVNKLFEDETVRRVIFRGVGDAAEKCVSCVEVFKRKFKEELYQWNALSTAKRVTYWDPIVEGMNRLKVTIDTPVIFIMLSRDPYPAELQCMSMQKSSDKGTKTRPKPPETRPARRGGKRQQQRGSNKWSRPAKDAREAETAERQEILEKLEKLP</sequence>
<evidence type="ECO:0000313" key="8">
    <source>
        <dbReference type="EMBL" id="KAK6746010.1"/>
    </source>
</evidence>
<evidence type="ECO:0000256" key="1">
    <source>
        <dbReference type="ARBA" id="ARBA00004123"/>
    </source>
</evidence>
<dbReference type="EMBL" id="JAVFWL010000003">
    <property type="protein sequence ID" value="KAK6746010.1"/>
    <property type="molecule type" value="Genomic_DNA"/>
</dbReference>
<dbReference type="InterPro" id="IPR035929">
    <property type="entry name" value="CoaB-like_sf"/>
</dbReference>
<evidence type="ECO:0000256" key="3">
    <source>
        <dbReference type="ARBA" id="ARBA00008018"/>
    </source>
</evidence>
<organism evidence="8 9">
    <name type="scientific">Necator americanus</name>
    <name type="common">Human hookworm</name>
    <dbReference type="NCBI Taxonomy" id="51031"/>
    <lineage>
        <taxon>Eukaryota</taxon>
        <taxon>Metazoa</taxon>
        <taxon>Ecdysozoa</taxon>
        <taxon>Nematoda</taxon>
        <taxon>Chromadorea</taxon>
        <taxon>Rhabditida</taxon>
        <taxon>Rhabditina</taxon>
        <taxon>Rhabditomorpha</taxon>
        <taxon>Strongyloidea</taxon>
        <taxon>Ancylostomatidae</taxon>
        <taxon>Bunostominae</taxon>
        <taxon>Necator</taxon>
    </lineage>
</organism>
<feature type="domain" description="DNA/pantothenate metabolism flavoprotein C-terminal" evidence="7">
    <location>
        <begin position="143"/>
        <end position="241"/>
    </location>
</feature>
<gene>
    <name evidence="8" type="primary">Necator_chrIII.g13007</name>
    <name evidence="8" type="ORF">RB195_012240</name>
</gene>
<dbReference type="SUPFAM" id="SSF82704">
    <property type="entry name" value="AlbA-like"/>
    <property type="match status" value="1"/>
</dbReference>
<dbReference type="InterPro" id="IPR036882">
    <property type="entry name" value="Alba-like_dom_sf"/>
</dbReference>
<dbReference type="InterPro" id="IPR051958">
    <property type="entry name" value="Alba-like_NAB"/>
</dbReference>
<evidence type="ECO:0008006" key="10">
    <source>
        <dbReference type="Google" id="ProtNLM"/>
    </source>
</evidence>
<evidence type="ECO:0000259" key="6">
    <source>
        <dbReference type="Pfam" id="PF01918"/>
    </source>
</evidence>
<dbReference type="PANTHER" id="PTHR13516:SF4">
    <property type="entry name" value="FI09323P"/>
    <property type="match status" value="1"/>
</dbReference>
<comment type="similarity">
    <text evidence="3">Belongs to the histone-like Alba family.</text>
</comment>
<protein>
    <recommendedName>
        <fullName evidence="10">DNA / pantothenate metabolism flavoprotein</fullName>
    </recommendedName>
</protein>
<proteinExistence type="inferred from homology"/>
<keyword evidence="4" id="KW-0539">Nucleus</keyword>
<keyword evidence="9" id="KW-1185">Reference proteome</keyword>
<accession>A0ABR1D830</accession>
<dbReference type="Pfam" id="PF04127">
    <property type="entry name" value="DFP"/>
    <property type="match status" value="1"/>
</dbReference>
<name>A0ABR1D830_NECAM</name>
<evidence type="ECO:0000256" key="2">
    <source>
        <dbReference type="ARBA" id="ARBA00005703"/>
    </source>
</evidence>
<reference evidence="8 9" key="1">
    <citation type="submission" date="2023-08" db="EMBL/GenBank/DDBJ databases">
        <title>A Necator americanus chromosomal reference genome.</title>
        <authorList>
            <person name="Ilik V."/>
            <person name="Petrzelkova K.J."/>
            <person name="Pardy F."/>
            <person name="Fuh T."/>
            <person name="Niatou-Singa F.S."/>
            <person name="Gouil Q."/>
            <person name="Baker L."/>
            <person name="Ritchie M.E."/>
            <person name="Jex A.R."/>
            <person name="Gazzola D."/>
            <person name="Li H."/>
            <person name="Toshio Fujiwara R."/>
            <person name="Zhan B."/>
            <person name="Aroian R.V."/>
            <person name="Pafco B."/>
            <person name="Schwarz E.M."/>
        </authorList>
    </citation>
    <scope>NUCLEOTIDE SEQUENCE [LARGE SCALE GENOMIC DNA]</scope>
    <source>
        <strain evidence="8 9">Aroian</strain>
        <tissue evidence="8">Whole animal</tissue>
    </source>
</reference>
<feature type="domain" description="DNA/RNA-binding protein Alba-like" evidence="6">
    <location>
        <begin position="317"/>
        <end position="377"/>
    </location>
</feature>
<evidence type="ECO:0000259" key="7">
    <source>
        <dbReference type="Pfam" id="PF04127"/>
    </source>
</evidence>
<dbReference type="PANTHER" id="PTHR13516">
    <property type="entry name" value="RIBONUCLEASE P SUBUNIT P25"/>
    <property type="match status" value="1"/>
</dbReference>
<comment type="subcellular location">
    <subcellularLocation>
        <location evidence="1">Nucleus</location>
    </subcellularLocation>
</comment>
<comment type="similarity">
    <text evidence="2">Belongs to the PPC synthetase family.</text>
</comment>
<evidence type="ECO:0000256" key="4">
    <source>
        <dbReference type="ARBA" id="ARBA00023242"/>
    </source>
</evidence>
<dbReference type="InterPro" id="IPR002775">
    <property type="entry name" value="DNA/RNA-bd_Alba-like"/>
</dbReference>
<evidence type="ECO:0000256" key="5">
    <source>
        <dbReference type="SAM" id="MobiDB-lite"/>
    </source>
</evidence>
<dbReference type="SUPFAM" id="SSF102645">
    <property type="entry name" value="CoaB-like"/>
    <property type="match status" value="1"/>
</dbReference>
<dbReference type="Pfam" id="PF01918">
    <property type="entry name" value="Alba"/>
    <property type="match status" value="1"/>
</dbReference>
<feature type="region of interest" description="Disordered" evidence="5">
    <location>
        <begin position="422"/>
        <end position="473"/>
    </location>
</feature>
<feature type="compositionally biased region" description="Basic and acidic residues" evidence="5">
    <location>
        <begin position="461"/>
        <end position="473"/>
    </location>
</feature>
<dbReference type="Gene3D" id="3.30.110.20">
    <property type="entry name" value="Alba-like domain"/>
    <property type="match status" value="1"/>
</dbReference>
<evidence type="ECO:0000313" key="9">
    <source>
        <dbReference type="Proteomes" id="UP001303046"/>
    </source>
</evidence>
<dbReference type="Proteomes" id="UP001303046">
    <property type="component" value="Unassembled WGS sequence"/>
</dbReference>